<dbReference type="InterPro" id="IPR009242">
    <property type="entry name" value="DUF896"/>
</dbReference>
<dbReference type="SUPFAM" id="SSF158221">
    <property type="entry name" value="YnzC-like"/>
    <property type="match status" value="1"/>
</dbReference>
<keyword evidence="1 2" id="KW-0963">Cytoplasm</keyword>
<dbReference type="Gene3D" id="1.10.287.540">
    <property type="entry name" value="Helix hairpin bin"/>
    <property type="match status" value="1"/>
</dbReference>
<evidence type="ECO:0000256" key="1">
    <source>
        <dbReference type="ARBA" id="ARBA00022490"/>
    </source>
</evidence>
<evidence type="ECO:0000256" key="2">
    <source>
        <dbReference type="HAMAP-Rule" id="MF_01103"/>
    </source>
</evidence>
<comment type="similarity">
    <text evidence="2">Belongs to the UPF0291 family.</text>
</comment>
<protein>
    <recommendedName>
        <fullName evidence="2">UPF0291 protein J2Z42_000416</fullName>
    </recommendedName>
</protein>
<dbReference type="PANTHER" id="PTHR37300:SF1">
    <property type="entry name" value="UPF0291 PROTEIN YNZC"/>
    <property type="match status" value="1"/>
</dbReference>
<proteinExistence type="inferred from homology"/>
<reference evidence="3 4" key="1">
    <citation type="submission" date="2021-03" db="EMBL/GenBank/DDBJ databases">
        <title>Genomic Encyclopedia of Type Strains, Phase IV (KMG-IV): sequencing the most valuable type-strain genomes for metagenomic binning, comparative biology and taxonomic classification.</title>
        <authorList>
            <person name="Goeker M."/>
        </authorList>
    </citation>
    <scope>NUCLEOTIDE SEQUENCE [LARGE SCALE GENOMIC DNA]</scope>
    <source>
        <strain evidence="3 4">DSM 28783</strain>
    </source>
</reference>
<dbReference type="Proteomes" id="UP001519307">
    <property type="component" value="Unassembled WGS sequence"/>
</dbReference>
<dbReference type="Pfam" id="PF05979">
    <property type="entry name" value="DUF896"/>
    <property type="match status" value="1"/>
</dbReference>
<evidence type="ECO:0000313" key="3">
    <source>
        <dbReference type="EMBL" id="MBP2031751.1"/>
    </source>
</evidence>
<dbReference type="PANTHER" id="PTHR37300">
    <property type="entry name" value="UPF0291 PROTEIN CBO2609/CLC_2481"/>
    <property type="match status" value="1"/>
</dbReference>
<comment type="subcellular location">
    <subcellularLocation>
        <location evidence="2">Cytoplasm</location>
    </subcellularLocation>
</comment>
<sequence>MSIDEVVKRINFLYSKSKTLGLTENEKVEQKKLRKRYIDNIKKNFRAQLDNMVEKPNNEM</sequence>
<keyword evidence="4" id="KW-1185">Reference proteome</keyword>
<name>A0ABS4KQK6_9CLOT</name>
<comment type="caution">
    <text evidence="3">The sequence shown here is derived from an EMBL/GenBank/DDBJ whole genome shotgun (WGS) entry which is preliminary data.</text>
</comment>
<dbReference type="EMBL" id="JAGGLM010000001">
    <property type="protein sequence ID" value="MBP2031751.1"/>
    <property type="molecule type" value="Genomic_DNA"/>
</dbReference>
<dbReference type="RefSeq" id="WP_209700690.1">
    <property type="nucleotide sequence ID" value="NZ_JAGGLM010000001.1"/>
</dbReference>
<evidence type="ECO:0000313" key="4">
    <source>
        <dbReference type="Proteomes" id="UP001519307"/>
    </source>
</evidence>
<gene>
    <name evidence="3" type="ORF">J2Z42_000416</name>
</gene>
<dbReference type="HAMAP" id="MF_01103">
    <property type="entry name" value="UPF0291"/>
    <property type="match status" value="1"/>
</dbReference>
<accession>A0ABS4KQK6</accession>
<organism evidence="3 4">
    <name type="scientific">Clostridium algifaecis</name>
    <dbReference type="NCBI Taxonomy" id="1472040"/>
    <lineage>
        <taxon>Bacteria</taxon>
        <taxon>Bacillati</taxon>
        <taxon>Bacillota</taxon>
        <taxon>Clostridia</taxon>
        <taxon>Eubacteriales</taxon>
        <taxon>Clostridiaceae</taxon>
        <taxon>Clostridium</taxon>
    </lineage>
</organism>